<comment type="similarity">
    <text evidence="1">Belongs to the peptidase C48 family.</text>
</comment>
<dbReference type="InterPro" id="IPR038765">
    <property type="entry name" value="Papain-like_cys_pep_sf"/>
</dbReference>
<keyword evidence="3" id="KW-0378">Hydrolase</keyword>
<gene>
    <name evidence="5" type="ORF">QN277_012016</name>
</gene>
<feature type="domain" description="Ubiquitin-like protease family profile" evidence="4">
    <location>
        <begin position="22"/>
        <end position="54"/>
    </location>
</feature>
<keyword evidence="2" id="KW-0645">Protease</keyword>
<evidence type="ECO:0000256" key="2">
    <source>
        <dbReference type="ARBA" id="ARBA00022670"/>
    </source>
</evidence>
<comment type="caution">
    <text evidence="5">The sequence shown here is derived from an EMBL/GenBank/DDBJ whole genome shotgun (WGS) entry which is preliminary data.</text>
</comment>
<accession>A0AAE1N025</accession>
<name>A0AAE1N025_9FABA</name>
<dbReference type="InterPro" id="IPR003653">
    <property type="entry name" value="Peptidase_C48_C"/>
</dbReference>
<dbReference type="SUPFAM" id="SSF54001">
    <property type="entry name" value="Cysteine proteinases"/>
    <property type="match status" value="1"/>
</dbReference>
<evidence type="ECO:0000259" key="4">
    <source>
        <dbReference type="Pfam" id="PF02902"/>
    </source>
</evidence>
<dbReference type="GO" id="GO:0006508">
    <property type="term" value="P:proteolysis"/>
    <property type="evidence" value="ECO:0007669"/>
    <property type="project" value="UniProtKB-KW"/>
</dbReference>
<dbReference type="AlphaFoldDB" id="A0AAE1N025"/>
<dbReference type="Gene3D" id="3.40.395.10">
    <property type="entry name" value="Adenoviral Proteinase, Chain A"/>
    <property type="match status" value="1"/>
</dbReference>
<evidence type="ECO:0000313" key="5">
    <source>
        <dbReference type="EMBL" id="KAK4280387.1"/>
    </source>
</evidence>
<dbReference type="Pfam" id="PF02902">
    <property type="entry name" value="Peptidase_C48"/>
    <property type="match status" value="1"/>
</dbReference>
<dbReference type="EMBL" id="JAWXYG010000002">
    <property type="protein sequence ID" value="KAK4280387.1"/>
    <property type="molecule type" value="Genomic_DNA"/>
</dbReference>
<evidence type="ECO:0000313" key="6">
    <source>
        <dbReference type="Proteomes" id="UP001293593"/>
    </source>
</evidence>
<protein>
    <recommendedName>
        <fullName evidence="4">Ubiquitin-like protease family profile domain-containing protein</fullName>
    </recommendedName>
</protein>
<evidence type="ECO:0000256" key="3">
    <source>
        <dbReference type="ARBA" id="ARBA00022801"/>
    </source>
</evidence>
<reference evidence="5" key="1">
    <citation type="submission" date="2023-10" db="EMBL/GenBank/DDBJ databases">
        <title>Chromosome-level genome of the transformable northern wattle, Acacia crassicarpa.</title>
        <authorList>
            <person name="Massaro I."/>
            <person name="Sinha N.R."/>
            <person name="Poethig S."/>
            <person name="Leichty A.R."/>
        </authorList>
    </citation>
    <scope>NUCLEOTIDE SEQUENCE</scope>
    <source>
        <strain evidence="5">Acra3RX</strain>
        <tissue evidence="5">Leaf</tissue>
    </source>
</reference>
<sequence length="58" mass="6899">MFSNALKAYKLISGIKAGPSREPTWVYPKCPQQPGDWECGYYVMLYMHTIIQRTYFRY</sequence>
<keyword evidence="6" id="KW-1185">Reference proteome</keyword>
<proteinExistence type="inferred from homology"/>
<dbReference type="GO" id="GO:0008234">
    <property type="term" value="F:cysteine-type peptidase activity"/>
    <property type="evidence" value="ECO:0007669"/>
    <property type="project" value="InterPro"/>
</dbReference>
<dbReference type="Proteomes" id="UP001293593">
    <property type="component" value="Unassembled WGS sequence"/>
</dbReference>
<evidence type="ECO:0000256" key="1">
    <source>
        <dbReference type="ARBA" id="ARBA00005234"/>
    </source>
</evidence>
<organism evidence="5 6">
    <name type="scientific">Acacia crassicarpa</name>
    <name type="common">northern wattle</name>
    <dbReference type="NCBI Taxonomy" id="499986"/>
    <lineage>
        <taxon>Eukaryota</taxon>
        <taxon>Viridiplantae</taxon>
        <taxon>Streptophyta</taxon>
        <taxon>Embryophyta</taxon>
        <taxon>Tracheophyta</taxon>
        <taxon>Spermatophyta</taxon>
        <taxon>Magnoliopsida</taxon>
        <taxon>eudicotyledons</taxon>
        <taxon>Gunneridae</taxon>
        <taxon>Pentapetalae</taxon>
        <taxon>rosids</taxon>
        <taxon>fabids</taxon>
        <taxon>Fabales</taxon>
        <taxon>Fabaceae</taxon>
        <taxon>Caesalpinioideae</taxon>
        <taxon>mimosoid clade</taxon>
        <taxon>Acacieae</taxon>
        <taxon>Acacia</taxon>
    </lineage>
</organism>